<evidence type="ECO:0000259" key="7">
    <source>
        <dbReference type="Pfam" id="PF00892"/>
    </source>
</evidence>
<keyword evidence="9" id="KW-1185">Reference proteome</keyword>
<feature type="domain" description="EamA" evidence="7">
    <location>
        <begin position="143"/>
        <end position="275"/>
    </location>
</feature>
<accession>C8XK39</accession>
<comment type="similarity">
    <text evidence="2">Belongs to the EamA transporter family.</text>
</comment>
<evidence type="ECO:0000256" key="2">
    <source>
        <dbReference type="ARBA" id="ARBA00007362"/>
    </source>
</evidence>
<dbReference type="InterPro" id="IPR037185">
    <property type="entry name" value="EmrE-like"/>
</dbReference>
<reference evidence="9" key="1">
    <citation type="submission" date="2009-09" db="EMBL/GenBank/DDBJ databases">
        <title>The complete genome of Nakamurella multipartita DSM 44233.</title>
        <authorList>
            <consortium name="US DOE Joint Genome Institute (JGI-PGF)"/>
            <person name="Lucas S."/>
            <person name="Copeland A."/>
            <person name="Lapidus A."/>
            <person name="Glavina del Rio T."/>
            <person name="Dalin E."/>
            <person name="Tice H."/>
            <person name="Bruce D."/>
            <person name="Goodwin L."/>
            <person name="Pitluck S."/>
            <person name="Kyrpides N."/>
            <person name="Mavromatis K."/>
            <person name="Ivanova N."/>
            <person name="Ovchinnikova G."/>
            <person name="Sims D."/>
            <person name="Meincke L."/>
            <person name="Brettin T."/>
            <person name="Detter J.C."/>
            <person name="Han C."/>
            <person name="Larimer F."/>
            <person name="Land M."/>
            <person name="Hauser L."/>
            <person name="Markowitz V."/>
            <person name="Cheng J.-F."/>
            <person name="Hugenholtz P."/>
            <person name="Woyke T."/>
            <person name="Wu D."/>
            <person name="Klenk H.-P."/>
            <person name="Eisen J.A."/>
        </authorList>
    </citation>
    <scope>NUCLEOTIDE SEQUENCE [LARGE SCALE GENOMIC DNA]</scope>
    <source>
        <strain evidence="9">ATCC 700099 / DSM 44233 / CIP 104796 / JCM 9543 / NBRC 105858 / Y-104</strain>
    </source>
</reference>
<dbReference type="GO" id="GO:0016020">
    <property type="term" value="C:membrane"/>
    <property type="evidence" value="ECO:0007669"/>
    <property type="project" value="UniProtKB-SubCell"/>
</dbReference>
<keyword evidence="4 6" id="KW-1133">Transmembrane helix</keyword>
<evidence type="ECO:0000256" key="1">
    <source>
        <dbReference type="ARBA" id="ARBA00004141"/>
    </source>
</evidence>
<gene>
    <name evidence="8" type="ordered locus">Namu_0292</name>
</gene>
<evidence type="ECO:0000256" key="3">
    <source>
        <dbReference type="ARBA" id="ARBA00022692"/>
    </source>
</evidence>
<dbReference type="InParanoid" id="C8XK39"/>
<dbReference type="HOGENOM" id="CLU_057295_0_0_11"/>
<dbReference type="InterPro" id="IPR050638">
    <property type="entry name" value="AA-Vitamin_Transporters"/>
</dbReference>
<feature type="transmembrane region" description="Helical" evidence="6">
    <location>
        <begin position="31"/>
        <end position="51"/>
    </location>
</feature>
<evidence type="ECO:0000256" key="5">
    <source>
        <dbReference type="ARBA" id="ARBA00023136"/>
    </source>
</evidence>
<evidence type="ECO:0000313" key="9">
    <source>
        <dbReference type="Proteomes" id="UP000002218"/>
    </source>
</evidence>
<dbReference type="EMBL" id="CP001737">
    <property type="protein sequence ID" value="ACV76722.1"/>
    <property type="molecule type" value="Genomic_DNA"/>
</dbReference>
<name>C8XK39_NAKMY</name>
<feature type="transmembrane region" description="Helical" evidence="6">
    <location>
        <begin position="204"/>
        <end position="222"/>
    </location>
</feature>
<dbReference type="Pfam" id="PF00892">
    <property type="entry name" value="EamA"/>
    <property type="match status" value="1"/>
</dbReference>
<feature type="transmembrane region" description="Helical" evidence="6">
    <location>
        <begin position="90"/>
        <end position="109"/>
    </location>
</feature>
<dbReference type="InterPro" id="IPR000620">
    <property type="entry name" value="EamA_dom"/>
</dbReference>
<organism evidence="8 9">
    <name type="scientific">Nakamurella multipartita (strain ATCC 700099 / DSM 44233 / CIP 104796 / JCM 9543 / NBRC 105858 / Y-104)</name>
    <name type="common">Microsphaera multipartita</name>
    <dbReference type="NCBI Taxonomy" id="479431"/>
    <lineage>
        <taxon>Bacteria</taxon>
        <taxon>Bacillati</taxon>
        <taxon>Actinomycetota</taxon>
        <taxon>Actinomycetes</taxon>
        <taxon>Nakamurellales</taxon>
        <taxon>Nakamurellaceae</taxon>
        <taxon>Nakamurella</taxon>
    </lineage>
</organism>
<keyword evidence="3 6" id="KW-0812">Transmembrane</keyword>
<reference evidence="8 9" key="2">
    <citation type="journal article" date="2010" name="Stand. Genomic Sci.">
        <title>Complete genome sequence of Nakamurella multipartita type strain (Y-104).</title>
        <authorList>
            <person name="Tice H."/>
            <person name="Mayilraj S."/>
            <person name="Sims D."/>
            <person name="Lapidus A."/>
            <person name="Nolan M."/>
            <person name="Lucas S."/>
            <person name="Glavina Del Rio T."/>
            <person name="Copeland A."/>
            <person name="Cheng J.F."/>
            <person name="Meincke L."/>
            <person name="Bruce D."/>
            <person name="Goodwin L."/>
            <person name="Pitluck S."/>
            <person name="Ivanova N."/>
            <person name="Mavromatis K."/>
            <person name="Ovchinnikova G."/>
            <person name="Pati A."/>
            <person name="Chen A."/>
            <person name="Palaniappan K."/>
            <person name="Land M."/>
            <person name="Hauser L."/>
            <person name="Chang Y.J."/>
            <person name="Jeffries C.D."/>
            <person name="Detter J.C."/>
            <person name="Brettin T."/>
            <person name="Rohde M."/>
            <person name="Goker M."/>
            <person name="Bristow J."/>
            <person name="Eisen J.A."/>
            <person name="Markowitz V."/>
            <person name="Hugenholtz P."/>
            <person name="Kyrpides N.C."/>
            <person name="Klenk H.P."/>
            <person name="Chen F."/>
        </authorList>
    </citation>
    <scope>NUCLEOTIDE SEQUENCE [LARGE SCALE GENOMIC DNA]</scope>
    <source>
        <strain evidence="9">ATCC 700099 / DSM 44233 / CIP 104796 / JCM 9543 / NBRC 105858 / Y-104</strain>
    </source>
</reference>
<evidence type="ECO:0000313" key="8">
    <source>
        <dbReference type="EMBL" id="ACV76722.1"/>
    </source>
</evidence>
<dbReference type="Proteomes" id="UP000002218">
    <property type="component" value="Chromosome"/>
</dbReference>
<feature type="transmembrane region" description="Helical" evidence="6">
    <location>
        <begin position="234"/>
        <end position="253"/>
    </location>
</feature>
<comment type="subcellular location">
    <subcellularLocation>
        <location evidence="1">Membrane</location>
        <topology evidence="1">Multi-pass membrane protein</topology>
    </subcellularLocation>
</comment>
<dbReference type="PANTHER" id="PTHR32322:SF2">
    <property type="entry name" value="EAMA DOMAIN-CONTAINING PROTEIN"/>
    <property type="match status" value="1"/>
</dbReference>
<evidence type="ECO:0000256" key="6">
    <source>
        <dbReference type="SAM" id="Phobius"/>
    </source>
</evidence>
<sequence precursor="true">MDRIPAPALFLTSGLTQYVGAALAVGLFATIPAASVAWWRIAVSAVVLMAWRRPWRQAWTRSDLVGAAVFGIVLATMNVTFYIAIDHLPLGTAVAIEFLGPVAVAGLTGHGWRDRAGIALAAGGVVLLAGVQVEGGVTGSTAIGLVAIMGSAVSWAGYILLGRRMAVRRDGISSLAVGMTAGAVVWVPLAFGAFLPVVTDPARAAAVVGVAVLSSVIPYVLEQLVLRRVTAARFAILLAMLPVTAALIGAVLLAQIPTGFELAGMALVCVAIVLSGQRPAPPESPLPG</sequence>
<feature type="transmembrane region" description="Helical" evidence="6">
    <location>
        <begin position="63"/>
        <end position="84"/>
    </location>
</feature>
<protein>
    <recommendedName>
        <fullName evidence="7">EamA domain-containing protein</fullName>
    </recommendedName>
</protein>
<evidence type="ECO:0000256" key="4">
    <source>
        <dbReference type="ARBA" id="ARBA00022989"/>
    </source>
</evidence>
<feature type="transmembrane region" description="Helical" evidence="6">
    <location>
        <begin position="139"/>
        <end position="161"/>
    </location>
</feature>
<feature type="transmembrane region" description="Helical" evidence="6">
    <location>
        <begin position="116"/>
        <end position="133"/>
    </location>
</feature>
<keyword evidence="5 6" id="KW-0472">Membrane</keyword>
<dbReference type="KEGG" id="nml:Namu_0292"/>
<proteinExistence type="inferred from homology"/>
<dbReference type="SUPFAM" id="SSF103481">
    <property type="entry name" value="Multidrug resistance efflux transporter EmrE"/>
    <property type="match status" value="2"/>
</dbReference>
<dbReference type="PANTHER" id="PTHR32322">
    <property type="entry name" value="INNER MEMBRANE TRANSPORTER"/>
    <property type="match status" value="1"/>
</dbReference>
<dbReference type="AlphaFoldDB" id="C8XK39"/>
<dbReference type="STRING" id="479431.Namu_0292"/>
<dbReference type="eggNOG" id="COG5006">
    <property type="taxonomic scope" value="Bacteria"/>
</dbReference>
<feature type="transmembrane region" description="Helical" evidence="6">
    <location>
        <begin position="173"/>
        <end position="198"/>
    </location>
</feature>